<dbReference type="InterPro" id="IPR002641">
    <property type="entry name" value="PNPLA_dom"/>
</dbReference>
<dbReference type="InterPro" id="IPR004037">
    <property type="entry name" value="Ribosomal_eL8-like_CS"/>
</dbReference>
<dbReference type="InterPro" id="IPR018492">
    <property type="entry name" value="Ribosomal_eL8/Nhp2"/>
</dbReference>
<protein>
    <recommendedName>
        <fullName evidence="10">PNPLA domain-containing protein</fullName>
    </recommendedName>
</protein>
<dbReference type="CDD" id="cd07232">
    <property type="entry name" value="Pat_PLPL"/>
    <property type="match status" value="1"/>
</dbReference>
<evidence type="ECO:0000256" key="1">
    <source>
        <dbReference type="ARBA" id="ARBA00006104"/>
    </source>
</evidence>
<feature type="short sequence motif" description="GXGXXG" evidence="7">
    <location>
        <begin position="399"/>
        <end position="404"/>
    </location>
</feature>
<evidence type="ECO:0000256" key="8">
    <source>
        <dbReference type="SAM" id="MobiDB-lite"/>
    </source>
</evidence>
<evidence type="ECO:0000256" key="9">
    <source>
        <dbReference type="SAM" id="Phobius"/>
    </source>
</evidence>
<evidence type="ECO:0000256" key="7">
    <source>
        <dbReference type="PROSITE-ProRule" id="PRU01161"/>
    </source>
</evidence>
<dbReference type="GO" id="GO:0016042">
    <property type="term" value="P:lipid catabolic process"/>
    <property type="evidence" value="ECO:0007669"/>
    <property type="project" value="UniProtKB-KW"/>
</dbReference>
<feature type="compositionally biased region" description="Basic and acidic residues" evidence="8">
    <location>
        <begin position="25"/>
        <end position="35"/>
    </location>
</feature>
<evidence type="ECO:0000256" key="6">
    <source>
        <dbReference type="ARBA" id="ARBA00023274"/>
    </source>
</evidence>
<dbReference type="PROSITE" id="PS01082">
    <property type="entry name" value="RIBOSOMAL_L7AE"/>
    <property type="match status" value="1"/>
</dbReference>
<dbReference type="GO" id="GO:1990904">
    <property type="term" value="C:ribonucleoprotein complex"/>
    <property type="evidence" value="ECO:0007669"/>
    <property type="project" value="UniProtKB-KW"/>
</dbReference>
<comment type="similarity">
    <text evidence="1">Belongs to the PLPL family.</text>
</comment>
<keyword evidence="9" id="KW-0472">Membrane</keyword>
<dbReference type="GO" id="GO:0004806">
    <property type="term" value="F:triacylglycerol lipase activity"/>
    <property type="evidence" value="ECO:0007669"/>
    <property type="project" value="InterPro"/>
</dbReference>
<feature type="region of interest" description="Disordered" evidence="8">
    <location>
        <begin position="721"/>
        <end position="781"/>
    </location>
</feature>
<dbReference type="InterPro" id="IPR029064">
    <property type="entry name" value="Ribosomal_eL30-like_sf"/>
</dbReference>
<dbReference type="Gene3D" id="3.40.1090.10">
    <property type="entry name" value="Cytosolic phospholipase A2 catalytic domain"/>
    <property type="match status" value="2"/>
</dbReference>
<evidence type="ECO:0000259" key="10">
    <source>
        <dbReference type="PROSITE" id="PS51635"/>
    </source>
</evidence>
<name>A0A4T0JIJ7_WALIC</name>
<accession>A0A4T0JIJ7</accession>
<feature type="transmembrane region" description="Helical" evidence="9">
    <location>
        <begin position="219"/>
        <end position="239"/>
    </location>
</feature>
<keyword evidence="6" id="KW-0687">Ribonucleoprotein</keyword>
<evidence type="ECO:0000256" key="3">
    <source>
        <dbReference type="ARBA" id="ARBA00022801"/>
    </source>
</evidence>
<evidence type="ECO:0000256" key="2">
    <source>
        <dbReference type="ARBA" id="ARBA00007337"/>
    </source>
</evidence>
<dbReference type="InterPro" id="IPR021771">
    <property type="entry name" value="Triacylglycerol_lipase_N"/>
</dbReference>
<reference evidence="11 12" key="1">
    <citation type="submission" date="2019-03" db="EMBL/GenBank/DDBJ databases">
        <title>Sequencing 23 genomes of Wallemia ichthyophaga.</title>
        <authorList>
            <person name="Gostincar C."/>
        </authorList>
    </citation>
    <scope>NUCLEOTIDE SEQUENCE [LARGE SCALE GENOMIC DNA]</scope>
    <source>
        <strain evidence="11 12">EXF-6200</strain>
    </source>
</reference>
<keyword evidence="9" id="KW-0812">Transmembrane</keyword>
<keyword evidence="3" id="KW-0378">Hydrolase</keyword>
<evidence type="ECO:0000256" key="5">
    <source>
        <dbReference type="ARBA" id="ARBA00023098"/>
    </source>
</evidence>
<dbReference type="Pfam" id="PF01248">
    <property type="entry name" value="Ribosomal_L7Ae"/>
    <property type="match status" value="1"/>
</dbReference>
<dbReference type="Proteomes" id="UP000310689">
    <property type="component" value="Unassembled WGS sequence"/>
</dbReference>
<dbReference type="PANTHER" id="PTHR14226:SF66">
    <property type="entry name" value="TRIACYLGLYCEROL LIPASE PTL2"/>
    <property type="match status" value="1"/>
</dbReference>
<proteinExistence type="inferred from homology"/>
<dbReference type="InterPro" id="IPR050301">
    <property type="entry name" value="NTE"/>
</dbReference>
<gene>
    <name evidence="11" type="ORF">E3P86_00190</name>
</gene>
<dbReference type="GO" id="GO:0042254">
    <property type="term" value="P:ribosome biogenesis"/>
    <property type="evidence" value="ECO:0007669"/>
    <property type="project" value="InterPro"/>
</dbReference>
<dbReference type="GO" id="GO:0006641">
    <property type="term" value="P:triglyceride metabolic process"/>
    <property type="evidence" value="ECO:0007669"/>
    <property type="project" value="UniProtKB-ARBA"/>
</dbReference>
<dbReference type="Gene3D" id="3.30.1330.30">
    <property type="match status" value="1"/>
</dbReference>
<dbReference type="InterPro" id="IPR004038">
    <property type="entry name" value="Ribosomal_eL8/eL30/eS12/Gad45"/>
</dbReference>
<keyword evidence="4" id="KW-0442">Lipid degradation</keyword>
<keyword evidence="9" id="KW-1133">Transmembrane helix</keyword>
<dbReference type="SUPFAM" id="SSF52151">
    <property type="entry name" value="FabD/lysophospholipase-like"/>
    <property type="match status" value="1"/>
</dbReference>
<comment type="caution">
    <text evidence="7">Lacks conserved residue(s) required for the propagation of feature annotation.</text>
</comment>
<dbReference type="PRINTS" id="PR00881">
    <property type="entry name" value="L7ARS6FAMILY"/>
</dbReference>
<dbReference type="EMBL" id="SPOI01000003">
    <property type="protein sequence ID" value="TIB42906.1"/>
    <property type="molecule type" value="Genomic_DNA"/>
</dbReference>
<dbReference type="InterPro" id="IPR016035">
    <property type="entry name" value="Acyl_Trfase/lysoPLipase"/>
</dbReference>
<dbReference type="PANTHER" id="PTHR14226">
    <property type="entry name" value="NEUROPATHY TARGET ESTERASE/SWISS CHEESE D.MELANOGASTER"/>
    <property type="match status" value="1"/>
</dbReference>
<feature type="domain" description="PNPLA" evidence="10">
    <location>
        <begin position="395"/>
        <end position="560"/>
    </location>
</feature>
<evidence type="ECO:0000313" key="12">
    <source>
        <dbReference type="Proteomes" id="UP000310689"/>
    </source>
</evidence>
<comment type="similarity">
    <text evidence="2">Belongs to the eukaryotic ribosomal protein eL8 family.</text>
</comment>
<comment type="caution">
    <text evidence="11">The sequence shown here is derived from an EMBL/GenBank/DDBJ whole genome shotgun (WGS) entry which is preliminary data.</text>
</comment>
<feature type="compositionally biased region" description="Low complexity" evidence="8">
    <location>
        <begin position="757"/>
        <end position="768"/>
    </location>
</feature>
<sequence length="781" mass="88415">MAKDETKKKRKSVTADDAEAATVDSPKKESKKSKTEEDEIPIESLSPIAHPLAGAKTRNLRRGVKEVVKGVKKGEKGVVIMAANISPIDILTHIPVLCEESAIPYVFVASKEELGEASGTKRPTSCMMVVPKSAKSKKGEEDSKEKLEEWKLDDELNNDYIDQSHIQAFRLALSQIDSIDEDTRISALSDFAPVHERVKRRRKPKVSSGFSWGYTTIRYPLLIILFFTITIEFIFYVSVRQIVNVWEWAIQHRGKSAVIRQKMRNATNFHDWKKAAVEMDHYLDLEKWKSDNHSGIYYDSLLVQKVLSSLKDKRQNDDIQGLIGVLEICIKNNFAGTESSRLYSETFYGSKVLIEDYINEVSRSLSTLRDHPSVSIEQKRILFKSFNRNFGQSALCLSGGGSFGYYHFGVLKAFLEAGLLPRVITELADKIKACEDSFSVWFPRWWRTGARFDTIAWAEKSMFFTRGTMTFQDAYERTGRSLNISVTPSDRHSPTKILNHLTAPDCVIWSAIIASAAVPGILPPVVLMRKCKDGSIEPFSLGARFKDGSIRVDIPLQSLNLRSAGKPVAHRRGQGWRGGFFLAAAESYLKLELSKNLKVIRDLELMPEILATDFSSVFLQKFEGSITIWPRTRFLDWIHILSDPDRPELKRMMKMGQLATWPKLHIVENRFKIEREILKGRHMVRDTLKMNRMNTKSVEQLDAASVATNSDFESKQVDATAQGNIERLNPINDFNKSEVDSEASTSDNESEPSELLNFNTNGESNNFNPSSHQNVEGKKQL</sequence>
<organism evidence="11 12">
    <name type="scientific">Wallemia ichthyophaga</name>
    <dbReference type="NCBI Taxonomy" id="245174"/>
    <lineage>
        <taxon>Eukaryota</taxon>
        <taxon>Fungi</taxon>
        <taxon>Dikarya</taxon>
        <taxon>Basidiomycota</taxon>
        <taxon>Wallemiomycotina</taxon>
        <taxon>Wallemiomycetes</taxon>
        <taxon>Wallemiales</taxon>
        <taxon>Wallemiaceae</taxon>
        <taxon>Wallemia</taxon>
    </lineage>
</organism>
<feature type="region of interest" description="Disordered" evidence="8">
    <location>
        <begin position="1"/>
        <end position="57"/>
    </location>
</feature>
<keyword evidence="5" id="KW-0443">Lipid metabolism</keyword>
<dbReference type="AlphaFoldDB" id="A0A4T0JIJ7"/>
<evidence type="ECO:0000313" key="11">
    <source>
        <dbReference type="EMBL" id="TIB42906.1"/>
    </source>
</evidence>
<dbReference type="Pfam" id="PF11815">
    <property type="entry name" value="DUF3336"/>
    <property type="match status" value="1"/>
</dbReference>
<dbReference type="SUPFAM" id="SSF55315">
    <property type="entry name" value="L30e-like"/>
    <property type="match status" value="1"/>
</dbReference>
<evidence type="ECO:0000256" key="4">
    <source>
        <dbReference type="ARBA" id="ARBA00022963"/>
    </source>
</evidence>
<dbReference type="PROSITE" id="PS51635">
    <property type="entry name" value="PNPLA"/>
    <property type="match status" value="1"/>
</dbReference>